<feature type="transmembrane region" description="Helical" evidence="2">
    <location>
        <begin position="45"/>
        <end position="66"/>
    </location>
</feature>
<protein>
    <submittedName>
        <fullName evidence="3">Uncharacterized protein</fullName>
    </submittedName>
</protein>
<evidence type="ECO:0000256" key="2">
    <source>
        <dbReference type="SAM" id="Phobius"/>
    </source>
</evidence>
<comment type="caution">
    <text evidence="3">The sequence shown here is derived from an EMBL/GenBank/DDBJ whole genome shotgun (WGS) entry which is preliminary data.</text>
</comment>
<feature type="transmembrane region" description="Helical" evidence="2">
    <location>
        <begin position="236"/>
        <end position="257"/>
    </location>
</feature>
<feature type="compositionally biased region" description="Basic and acidic residues" evidence="1">
    <location>
        <begin position="374"/>
        <end position="388"/>
    </location>
</feature>
<sequence>MGASLIATTITFDTVFGSALVGASIILTMHSLARMIFLKRTASKYHLFPVINVAQFVNQFCVFFLITTAFDTISLRAALWLNVVNNVAYFITKPITMYLAYLRCSAVFPAFQKLDWLHFFLIGVRAVELFGIVIVNIIQNELCGGSVAKGTRCENLAIAWTIRDVGAPIFRFYYIICEGIFYYKLFTALREMSHGKNIELIQHRRLQTSLFTVDLLLLIFMSIYRIIGIFNKDLPPYVYIELFSSTLTIFTLTEFGLNIRMLFGSVSDTRGNTGSASGGYHGPNGSQSSKHEMGSIPSSRPRPLTNNSTSPLTSSAADFGNVIEVDVSHSNQHRDYTPYMALGSPTQKHSQPQQQHSDWKRYPYSANDPVTRFYGDDAHHHPLEREKPGQGLKSNSAFSSVTAQSPTVPDRALISPSRSSGRP</sequence>
<feature type="compositionally biased region" description="Polar residues" evidence="1">
    <location>
        <begin position="344"/>
        <end position="356"/>
    </location>
</feature>
<dbReference type="AlphaFoldDB" id="A0A9P6PU56"/>
<feature type="transmembrane region" description="Helical" evidence="2">
    <location>
        <begin position="86"/>
        <end position="104"/>
    </location>
</feature>
<evidence type="ECO:0000313" key="4">
    <source>
        <dbReference type="Proteomes" id="UP000726737"/>
    </source>
</evidence>
<keyword evidence="2" id="KW-0812">Transmembrane</keyword>
<keyword evidence="2" id="KW-0472">Membrane</keyword>
<dbReference type="OrthoDB" id="2334596at2759"/>
<feature type="region of interest" description="Disordered" evidence="1">
    <location>
        <begin position="274"/>
        <end position="315"/>
    </location>
</feature>
<feature type="compositionally biased region" description="Low complexity" evidence="1">
    <location>
        <begin position="303"/>
        <end position="315"/>
    </location>
</feature>
<keyword evidence="4" id="KW-1185">Reference proteome</keyword>
<feature type="transmembrane region" description="Helical" evidence="2">
    <location>
        <begin position="15"/>
        <end position="33"/>
    </location>
</feature>
<reference evidence="3" key="1">
    <citation type="journal article" date="2020" name="Fungal Divers.">
        <title>Resolving the Mortierellaceae phylogeny through synthesis of multi-gene phylogenetics and phylogenomics.</title>
        <authorList>
            <person name="Vandepol N."/>
            <person name="Liber J."/>
            <person name="Desiro A."/>
            <person name="Na H."/>
            <person name="Kennedy M."/>
            <person name="Barry K."/>
            <person name="Grigoriev I.V."/>
            <person name="Miller A.N."/>
            <person name="O'Donnell K."/>
            <person name="Stajich J.E."/>
            <person name="Bonito G."/>
        </authorList>
    </citation>
    <scope>NUCLEOTIDE SEQUENCE</scope>
    <source>
        <strain evidence="3">KOD948</strain>
    </source>
</reference>
<dbReference type="Proteomes" id="UP000726737">
    <property type="component" value="Unassembled WGS sequence"/>
</dbReference>
<keyword evidence="2" id="KW-1133">Transmembrane helix</keyword>
<gene>
    <name evidence="3" type="ORF">BG011_006679</name>
</gene>
<evidence type="ECO:0000313" key="3">
    <source>
        <dbReference type="EMBL" id="KAG0252933.1"/>
    </source>
</evidence>
<organism evidence="3 4">
    <name type="scientific">Mortierella polycephala</name>
    <dbReference type="NCBI Taxonomy" id="41804"/>
    <lineage>
        <taxon>Eukaryota</taxon>
        <taxon>Fungi</taxon>
        <taxon>Fungi incertae sedis</taxon>
        <taxon>Mucoromycota</taxon>
        <taxon>Mortierellomycotina</taxon>
        <taxon>Mortierellomycetes</taxon>
        <taxon>Mortierellales</taxon>
        <taxon>Mortierellaceae</taxon>
        <taxon>Mortierella</taxon>
    </lineage>
</organism>
<feature type="compositionally biased region" description="Polar residues" evidence="1">
    <location>
        <begin position="392"/>
        <end position="407"/>
    </location>
</feature>
<feature type="transmembrane region" description="Helical" evidence="2">
    <location>
        <begin position="116"/>
        <end position="138"/>
    </location>
</feature>
<accession>A0A9P6PU56</accession>
<feature type="transmembrane region" description="Helical" evidence="2">
    <location>
        <begin position="210"/>
        <end position="230"/>
    </location>
</feature>
<feature type="transmembrane region" description="Helical" evidence="2">
    <location>
        <begin position="172"/>
        <end position="189"/>
    </location>
</feature>
<feature type="region of interest" description="Disordered" evidence="1">
    <location>
        <begin position="335"/>
        <end position="423"/>
    </location>
</feature>
<proteinExistence type="predicted"/>
<dbReference type="EMBL" id="JAAAJA010000490">
    <property type="protein sequence ID" value="KAG0252933.1"/>
    <property type="molecule type" value="Genomic_DNA"/>
</dbReference>
<name>A0A9P6PU56_9FUNG</name>
<evidence type="ECO:0000256" key="1">
    <source>
        <dbReference type="SAM" id="MobiDB-lite"/>
    </source>
</evidence>